<evidence type="ECO:0000313" key="1">
    <source>
        <dbReference type="EMBL" id="AVI52097.1"/>
    </source>
</evidence>
<reference evidence="1 2" key="1">
    <citation type="submission" date="2018-02" db="EMBL/GenBank/DDBJ databases">
        <title>Genomic analysis of the strain RR4-38 isolated from a seawater recirculating aquaculture system.</title>
        <authorList>
            <person name="Kim Y.-S."/>
            <person name="Jang Y.H."/>
            <person name="Kim K.-H."/>
        </authorList>
    </citation>
    <scope>NUCLEOTIDE SEQUENCE [LARGE SCALE GENOMIC DNA]</scope>
    <source>
        <strain evidence="1 2">RR4-38</strain>
    </source>
</reference>
<sequence length="143" mass="16426">MNEKTIFESQEKKINSLTNQVAKKDSINEVLNDRISELDYFTLLGNENAMTYIENLGMEAEEAQSLVTEAIYESNFGDGQNALVPVESQDGKMRINKVRFLNHRWILADFTDGTYWGEVLIDYFFDDKEQLILTPIGSTLYPN</sequence>
<dbReference type="Proteomes" id="UP000238442">
    <property type="component" value="Chromosome"/>
</dbReference>
<dbReference type="EMBL" id="CP027062">
    <property type="protein sequence ID" value="AVI52097.1"/>
    <property type="molecule type" value="Genomic_DNA"/>
</dbReference>
<gene>
    <name evidence="1" type="ORF">C5O00_13400</name>
</gene>
<dbReference type="KEGG" id="aue:C5O00_13400"/>
<accession>A0A2S0HZJ8</accession>
<protein>
    <recommendedName>
        <fullName evidence="3">Hydrolase</fullName>
    </recommendedName>
</protein>
<dbReference type="AlphaFoldDB" id="A0A2S0HZJ8"/>
<proteinExistence type="predicted"/>
<evidence type="ECO:0008006" key="3">
    <source>
        <dbReference type="Google" id="ProtNLM"/>
    </source>
</evidence>
<organism evidence="1 2">
    <name type="scientific">Pukyongia salina</name>
    <dbReference type="NCBI Taxonomy" id="2094025"/>
    <lineage>
        <taxon>Bacteria</taxon>
        <taxon>Pseudomonadati</taxon>
        <taxon>Bacteroidota</taxon>
        <taxon>Flavobacteriia</taxon>
        <taxon>Flavobacteriales</taxon>
        <taxon>Flavobacteriaceae</taxon>
        <taxon>Pukyongia</taxon>
    </lineage>
</organism>
<evidence type="ECO:0000313" key="2">
    <source>
        <dbReference type="Proteomes" id="UP000238442"/>
    </source>
</evidence>
<keyword evidence="2" id="KW-1185">Reference proteome</keyword>
<name>A0A2S0HZJ8_9FLAO</name>